<organism evidence="5 6">
    <name type="scientific">Azospirillum thiophilum</name>
    <dbReference type="NCBI Taxonomy" id="528244"/>
    <lineage>
        <taxon>Bacteria</taxon>
        <taxon>Pseudomonadati</taxon>
        <taxon>Pseudomonadota</taxon>
        <taxon>Alphaproteobacteria</taxon>
        <taxon>Rhodospirillales</taxon>
        <taxon>Azospirillaceae</taxon>
        <taxon>Azospirillum</taxon>
    </lineage>
</organism>
<name>A0AAC8W020_9PROT</name>
<dbReference type="GO" id="GO:0031956">
    <property type="term" value="F:medium-chain fatty acid-CoA ligase activity"/>
    <property type="evidence" value="ECO:0007669"/>
    <property type="project" value="TreeGrafter"/>
</dbReference>
<dbReference type="PANTHER" id="PTHR43201:SF5">
    <property type="entry name" value="MEDIUM-CHAIN ACYL-COA LIGASE ACSF2, MITOCHONDRIAL"/>
    <property type="match status" value="1"/>
</dbReference>
<dbReference type="InterPro" id="IPR000873">
    <property type="entry name" value="AMP-dep_synth/lig_dom"/>
</dbReference>
<dbReference type="SUPFAM" id="SSF56801">
    <property type="entry name" value="Acetyl-CoA synthetase-like"/>
    <property type="match status" value="1"/>
</dbReference>
<evidence type="ECO:0000259" key="4">
    <source>
        <dbReference type="Pfam" id="PF13193"/>
    </source>
</evidence>
<reference evidence="6" key="1">
    <citation type="submission" date="2015-08" db="EMBL/GenBank/DDBJ databases">
        <title>Complete Genome Sequence of Azospirillum thiophilum BV-S.</title>
        <authorList>
            <person name="Fomenkov A."/>
            <person name="Vincze T."/>
            <person name="Grabovich M."/>
            <person name="Dubinina G."/>
            <person name="Orlova M."/>
            <person name="Belousova E."/>
            <person name="Roberts R.J."/>
        </authorList>
    </citation>
    <scope>NUCLEOTIDE SEQUENCE [LARGE SCALE GENOMIC DNA]</scope>
    <source>
        <strain evidence="6">BV-S</strain>
    </source>
</reference>
<dbReference type="RefSeq" id="WP_045583161.1">
    <property type="nucleotide sequence ID" value="NZ_CP012402.1"/>
</dbReference>
<keyword evidence="6" id="KW-1185">Reference proteome</keyword>
<dbReference type="Gene3D" id="3.30.300.30">
    <property type="match status" value="1"/>
</dbReference>
<feature type="domain" description="AMP-dependent synthetase/ligase" evidence="3">
    <location>
        <begin position="32"/>
        <end position="406"/>
    </location>
</feature>
<keyword evidence="2" id="KW-0436">Ligase</keyword>
<proteinExistence type="inferred from homology"/>
<protein>
    <submittedName>
        <fullName evidence="5">AMP-dependent synthetase</fullName>
    </submittedName>
</protein>
<feature type="domain" description="AMP-binding enzyme C-terminal" evidence="4">
    <location>
        <begin position="458"/>
        <end position="532"/>
    </location>
</feature>
<reference evidence="5 6" key="2">
    <citation type="journal article" date="2016" name="Genome Announc.">
        <title>Complete Genome Sequence of a Strain of Azospirillum thiophilum Isolated from a Sulfide Spring.</title>
        <authorList>
            <person name="Fomenkov A."/>
            <person name="Vincze T."/>
            <person name="Grabovich M."/>
            <person name="Anton B.P."/>
            <person name="Dubinina G."/>
            <person name="Orlova M."/>
            <person name="Belousova E."/>
            <person name="Roberts R.J."/>
        </authorList>
    </citation>
    <scope>NUCLEOTIDE SEQUENCE [LARGE SCALE GENOMIC DNA]</scope>
    <source>
        <strain evidence="5 6">BV-S</strain>
    </source>
</reference>
<dbReference type="KEGG" id="ati:AL072_16345"/>
<dbReference type="EMBL" id="CP012402">
    <property type="protein sequence ID" value="ALG72613.1"/>
    <property type="molecule type" value="Genomic_DNA"/>
</dbReference>
<dbReference type="Pfam" id="PF00501">
    <property type="entry name" value="AMP-binding"/>
    <property type="match status" value="1"/>
</dbReference>
<accession>A0AAC8W020</accession>
<evidence type="ECO:0000256" key="1">
    <source>
        <dbReference type="ARBA" id="ARBA00006432"/>
    </source>
</evidence>
<dbReference type="Gene3D" id="3.40.50.12780">
    <property type="entry name" value="N-terminal domain of ligase-like"/>
    <property type="match status" value="1"/>
</dbReference>
<dbReference type="Proteomes" id="UP000069935">
    <property type="component" value="Chromosome 2"/>
</dbReference>
<evidence type="ECO:0000259" key="3">
    <source>
        <dbReference type="Pfam" id="PF00501"/>
    </source>
</evidence>
<dbReference type="Pfam" id="PF13193">
    <property type="entry name" value="AMP-binding_C"/>
    <property type="match status" value="1"/>
</dbReference>
<dbReference type="InterPro" id="IPR020845">
    <property type="entry name" value="AMP-binding_CS"/>
</dbReference>
<dbReference type="InterPro" id="IPR045851">
    <property type="entry name" value="AMP-bd_C_sf"/>
</dbReference>
<gene>
    <name evidence="5" type="ORF">AL072_16345</name>
</gene>
<dbReference type="PANTHER" id="PTHR43201">
    <property type="entry name" value="ACYL-COA SYNTHETASE"/>
    <property type="match status" value="1"/>
</dbReference>
<dbReference type="PROSITE" id="PS00455">
    <property type="entry name" value="AMP_BINDING"/>
    <property type="match status" value="1"/>
</dbReference>
<evidence type="ECO:0000313" key="6">
    <source>
        <dbReference type="Proteomes" id="UP000069935"/>
    </source>
</evidence>
<dbReference type="AlphaFoldDB" id="A0AAC8W020"/>
<dbReference type="InterPro" id="IPR025110">
    <property type="entry name" value="AMP-bd_C"/>
</dbReference>
<dbReference type="InterPro" id="IPR042099">
    <property type="entry name" value="ANL_N_sf"/>
</dbReference>
<dbReference type="GO" id="GO:0006631">
    <property type="term" value="P:fatty acid metabolic process"/>
    <property type="evidence" value="ECO:0007669"/>
    <property type="project" value="TreeGrafter"/>
</dbReference>
<comment type="similarity">
    <text evidence="1">Belongs to the ATP-dependent AMP-binding enzyme family.</text>
</comment>
<evidence type="ECO:0000256" key="2">
    <source>
        <dbReference type="ARBA" id="ARBA00022598"/>
    </source>
</evidence>
<evidence type="ECO:0000313" key="5">
    <source>
        <dbReference type="EMBL" id="ALG72613.1"/>
    </source>
</evidence>
<sequence>MNTVLTLHDPALAAGYKAAGIWRDETLYGLLARRAAERPDRFALRDGVRRLTWAQLLSWVDSVADDLDEGGIRRGQRVSVWLPNRVEAVVVFLACSRNGYVCNPSLHQNYTVAEIAGLLERIDAAAFFGQTGYGADAQIAGGRTADVFAAARNLPSMKRIHRLEPYGDRWSGADLPFPPLEPRRPVHAEPVGNADKIVYLAFTSGTTGMPKAVMHSDNSLLANGRAMVEDWGHGPDTILLSLSPMSHHIGTVALEQALAAGCELVVNDPPAGLKPLDWILESGATYIMGVPTHAIDILSEMRRRNLSALGAVSVFYMAGSAIPQETARSFLALGIKPQNIYGMTENGSHQYTRPDDDVDTIVGTCGRACNAYEVKIWKQDAPDVEAAPGEIGEIGGRGGCLMLGYFDNQRATEGSFNRQGWFMSGDLGRFDAKGNLEIVGRKKDLIIRGGHNIHPSRIEDLAKTHPAVLIAAAIPVADDRLGEKVCLILSVEGAPPSPKAILTHLFEAGLSKYDMPEYLAITTDFPMTPSGKILKRGLIDWVKSGKLQPTPVRWTAPAAHSPSFSRETT</sequence>